<dbReference type="Proteomes" id="UP000688137">
    <property type="component" value="Unassembled WGS sequence"/>
</dbReference>
<evidence type="ECO:0000313" key="2">
    <source>
        <dbReference type="Proteomes" id="UP000688137"/>
    </source>
</evidence>
<reference evidence="1" key="1">
    <citation type="submission" date="2021-01" db="EMBL/GenBank/DDBJ databases">
        <authorList>
            <consortium name="Genoscope - CEA"/>
            <person name="William W."/>
        </authorList>
    </citation>
    <scope>NUCLEOTIDE SEQUENCE</scope>
</reference>
<protein>
    <submittedName>
        <fullName evidence="1">Uncharacterized protein</fullName>
    </submittedName>
</protein>
<keyword evidence="2" id="KW-1185">Reference proteome</keyword>
<sequence length="311" mass="36932">MDGLQSKSSLLLESHFFTQFYQQIRLGYYSALYIYQFNDNAQNYQGIQLSFCRSNIVNIQGKFTDAFTFIDITLRIIPNNEQAYSLYVVRKRTKKFLLLMTKRQSAQQQRCLCHIIDQQCSISHTKIQKYDNQFAVLTMQLFLTIGTKKLIKKIQKIVSFFPHYFQQKFTKQFIYENIRKYWNLLIKAIFLKQDAIKLKHKGILCSDLKADTLYTIFLSVFHAGIRKKKEAKQDFYEAFRVDRKYSFRVDIYSIINIFVKCLQIVFEYLTSSFINLSSILLDQLNLIISHKEQNNTFLIAFTIQIILIKNM</sequence>
<organism evidence="1 2">
    <name type="scientific">Paramecium primaurelia</name>
    <dbReference type="NCBI Taxonomy" id="5886"/>
    <lineage>
        <taxon>Eukaryota</taxon>
        <taxon>Sar</taxon>
        <taxon>Alveolata</taxon>
        <taxon>Ciliophora</taxon>
        <taxon>Intramacronucleata</taxon>
        <taxon>Oligohymenophorea</taxon>
        <taxon>Peniculida</taxon>
        <taxon>Parameciidae</taxon>
        <taxon>Paramecium</taxon>
    </lineage>
</organism>
<accession>A0A8S1MRZ7</accession>
<dbReference type="EMBL" id="CAJJDM010000063">
    <property type="protein sequence ID" value="CAD8079916.1"/>
    <property type="molecule type" value="Genomic_DNA"/>
</dbReference>
<evidence type="ECO:0000313" key="1">
    <source>
        <dbReference type="EMBL" id="CAD8079916.1"/>
    </source>
</evidence>
<proteinExistence type="predicted"/>
<comment type="caution">
    <text evidence="1">The sequence shown here is derived from an EMBL/GenBank/DDBJ whole genome shotgun (WGS) entry which is preliminary data.</text>
</comment>
<dbReference type="AlphaFoldDB" id="A0A8S1MRZ7"/>
<name>A0A8S1MRZ7_PARPR</name>
<gene>
    <name evidence="1" type="ORF">PPRIM_AZ9-3.1.T0620267</name>
</gene>